<dbReference type="GO" id="GO:0004930">
    <property type="term" value="F:G protein-coupled receptor activity"/>
    <property type="evidence" value="ECO:0007669"/>
    <property type="project" value="UniProtKB-KW"/>
</dbReference>
<dbReference type="PROSITE" id="PS50262">
    <property type="entry name" value="G_PROTEIN_RECEP_F1_2"/>
    <property type="match status" value="1"/>
</dbReference>
<dbReference type="InterPro" id="IPR017452">
    <property type="entry name" value="GPCR_Rhodpsn_7TM"/>
</dbReference>
<feature type="transmembrane region" description="Helical" evidence="8">
    <location>
        <begin position="294"/>
        <end position="319"/>
    </location>
</feature>
<evidence type="ECO:0000313" key="10">
    <source>
        <dbReference type="EMBL" id="CAG5134071.1"/>
    </source>
</evidence>
<keyword evidence="7" id="KW-0807">Transducer</keyword>
<keyword evidence="2 8" id="KW-0812">Transmembrane</keyword>
<organism evidence="10 11">
    <name type="scientific">Candidula unifasciata</name>
    <dbReference type="NCBI Taxonomy" id="100452"/>
    <lineage>
        <taxon>Eukaryota</taxon>
        <taxon>Metazoa</taxon>
        <taxon>Spiralia</taxon>
        <taxon>Lophotrochozoa</taxon>
        <taxon>Mollusca</taxon>
        <taxon>Gastropoda</taxon>
        <taxon>Heterobranchia</taxon>
        <taxon>Euthyneura</taxon>
        <taxon>Panpulmonata</taxon>
        <taxon>Eupulmonata</taxon>
        <taxon>Stylommatophora</taxon>
        <taxon>Helicina</taxon>
        <taxon>Helicoidea</taxon>
        <taxon>Geomitridae</taxon>
        <taxon>Candidula</taxon>
    </lineage>
</organism>
<evidence type="ECO:0000259" key="9">
    <source>
        <dbReference type="PROSITE" id="PS50262"/>
    </source>
</evidence>
<reference evidence="10" key="1">
    <citation type="submission" date="2021-04" db="EMBL/GenBank/DDBJ databases">
        <authorList>
            <consortium name="Molecular Ecology Group"/>
        </authorList>
    </citation>
    <scope>NUCLEOTIDE SEQUENCE</scope>
</reference>
<keyword evidence="4" id="KW-0297">G-protein coupled receptor</keyword>
<dbReference type="PANTHER" id="PTHR24243">
    <property type="entry name" value="G-PROTEIN COUPLED RECEPTOR"/>
    <property type="match status" value="1"/>
</dbReference>
<evidence type="ECO:0000256" key="1">
    <source>
        <dbReference type="ARBA" id="ARBA00004141"/>
    </source>
</evidence>
<dbReference type="PANTHER" id="PTHR24243:SF230">
    <property type="entry name" value="G-PROTEIN COUPLED RECEPTORS FAMILY 1 PROFILE DOMAIN-CONTAINING PROTEIN"/>
    <property type="match status" value="1"/>
</dbReference>
<evidence type="ECO:0000256" key="5">
    <source>
        <dbReference type="ARBA" id="ARBA00023136"/>
    </source>
</evidence>
<keyword evidence="6" id="KW-0675">Receptor</keyword>
<evidence type="ECO:0000256" key="3">
    <source>
        <dbReference type="ARBA" id="ARBA00022989"/>
    </source>
</evidence>
<dbReference type="GO" id="GO:0005886">
    <property type="term" value="C:plasma membrane"/>
    <property type="evidence" value="ECO:0007669"/>
    <property type="project" value="TreeGrafter"/>
</dbReference>
<name>A0A8S4A6W7_9EUPU</name>
<feature type="transmembrane region" description="Helical" evidence="8">
    <location>
        <begin position="210"/>
        <end position="230"/>
    </location>
</feature>
<evidence type="ECO:0000256" key="4">
    <source>
        <dbReference type="ARBA" id="ARBA00023040"/>
    </source>
</evidence>
<dbReference type="AlphaFoldDB" id="A0A8S4A6W7"/>
<comment type="subcellular location">
    <subcellularLocation>
        <location evidence="1">Membrane</location>
        <topology evidence="1">Multi-pass membrane protein</topology>
    </subcellularLocation>
</comment>
<dbReference type="InterPro" id="IPR000276">
    <property type="entry name" value="GPCR_Rhodpsn"/>
</dbReference>
<proteinExistence type="predicted"/>
<keyword evidence="5 8" id="KW-0472">Membrane</keyword>
<gene>
    <name evidence="10" type="ORF">CUNI_LOCUS19629</name>
</gene>
<evidence type="ECO:0000256" key="8">
    <source>
        <dbReference type="SAM" id="Phobius"/>
    </source>
</evidence>
<keyword evidence="3 8" id="KW-1133">Transmembrane helix</keyword>
<dbReference type="Pfam" id="PF00001">
    <property type="entry name" value="7tm_1"/>
    <property type="match status" value="1"/>
</dbReference>
<comment type="caution">
    <text evidence="10">The sequence shown here is derived from an EMBL/GenBank/DDBJ whole genome shotgun (WGS) entry which is preliminary data.</text>
</comment>
<feature type="domain" description="G-protein coupled receptors family 1 profile" evidence="9">
    <location>
        <begin position="50"/>
        <end position="318"/>
    </location>
</feature>
<sequence length="349" mass="39420">MNRVDNLINVTSAKANTPKVNAISNELLSYLVLINFWGPGQCIAIMGLILNILNIVTFIKQGLRDSVNISLLSLAVSDLGSLLFQFVLNLFWTPSFKLLDLPYSPQHLLYFMYWIHVLFTRVTTGTTAWVTFERCLCIVSPLKVKSIVTAKRTIFYIYTLYVIMAGSVAPIFYTTRLTMIFDRTKNKSVLGYVKIANRDIESVTYALNNILPSIFFVFIVVCTCILVRALQKNARMRQRMTSNTATVVSSRDTKVAKLVTIISLIFIFCYAPNTILGIMPLIDPEMKLDKSRGNVSIVIASFMLLLESVNAGSNFFIYISMSSRFKATFRQVFCMLAKNTADKSDKEML</sequence>
<evidence type="ECO:0000256" key="7">
    <source>
        <dbReference type="ARBA" id="ARBA00023224"/>
    </source>
</evidence>
<keyword evidence="11" id="KW-1185">Reference proteome</keyword>
<dbReference type="OrthoDB" id="10021696at2759"/>
<feature type="transmembrane region" description="Helical" evidence="8">
    <location>
        <begin position="71"/>
        <end position="91"/>
    </location>
</feature>
<evidence type="ECO:0000256" key="6">
    <source>
        <dbReference type="ARBA" id="ARBA00023170"/>
    </source>
</evidence>
<accession>A0A8S4A6W7</accession>
<dbReference type="Proteomes" id="UP000678393">
    <property type="component" value="Unassembled WGS sequence"/>
</dbReference>
<dbReference type="PRINTS" id="PR00237">
    <property type="entry name" value="GPCRRHODOPSN"/>
</dbReference>
<feature type="transmembrane region" description="Helical" evidence="8">
    <location>
        <begin position="36"/>
        <end position="59"/>
    </location>
</feature>
<evidence type="ECO:0000313" key="11">
    <source>
        <dbReference type="Proteomes" id="UP000678393"/>
    </source>
</evidence>
<feature type="transmembrane region" description="Helical" evidence="8">
    <location>
        <begin position="258"/>
        <end position="282"/>
    </location>
</feature>
<evidence type="ECO:0000256" key="2">
    <source>
        <dbReference type="ARBA" id="ARBA00022692"/>
    </source>
</evidence>
<feature type="transmembrane region" description="Helical" evidence="8">
    <location>
        <begin position="111"/>
        <end position="132"/>
    </location>
</feature>
<dbReference type="SUPFAM" id="SSF81321">
    <property type="entry name" value="Family A G protein-coupled receptor-like"/>
    <property type="match status" value="1"/>
</dbReference>
<dbReference type="EMBL" id="CAJHNH020006757">
    <property type="protein sequence ID" value="CAG5134071.1"/>
    <property type="molecule type" value="Genomic_DNA"/>
</dbReference>
<dbReference type="Gene3D" id="1.20.1070.10">
    <property type="entry name" value="Rhodopsin 7-helix transmembrane proteins"/>
    <property type="match status" value="1"/>
</dbReference>
<feature type="transmembrane region" description="Helical" evidence="8">
    <location>
        <begin position="153"/>
        <end position="173"/>
    </location>
</feature>
<protein>
    <recommendedName>
        <fullName evidence="9">G-protein coupled receptors family 1 profile domain-containing protein</fullName>
    </recommendedName>
</protein>